<feature type="transmembrane region" description="Helical" evidence="8">
    <location>
        <begin position="149"/>
        <end position="169"/>
    </location>
</feature>
<dbReference type="Proteomes" id="UP001230188">
    <property type="component" value="Unassembled WGS sequence"/>
</dbReference>
<dbReference type="InterPro" id="IPR024041">
    <property type="entry name" value="NH4_transpt_AmtB-like_dom"/>
</dbReference>
<dbReference type="EMBL" id="JAQMWT010000334">
    <property type="protein sequence ID" value="KAJ8604323.1"/>
    <property type="molecule type" value="Genomic_DNA"/>
</dbReference>
<protein>
    <recommendedName>
        <fullName evidence="9">Ammonium transporter AmtB-like domain-containing protein</fullName>
    </recommendedName>
</protein>
<evidence type="ECO:0000256" key="3">
    <source>
        <dbReference type="ARBA" id="ARBA00022448"/>
    </source>
</evidence>
<evidence type="ECO:0000313" key="11">
    <source>
        <dbReference type="Proteomes" id="UP001230188"/>
    </source>
</evidence>
<keyword evidence="6 8" id="KW-0472">Membrane</keyword>
<dbReference type="PANTHER" id="PTHR11730:SF6">
    <property type="entry name" value="AMMONIUM TRANSPORTER"/>
    <property type="match status" value="1"/>
</dbReference>
<evidence type="ECO:0000256" key="8">
    <source>
        <dbReference type="SAM" id="Phobius"/>
    </source>
</evidence>
<keyword evidence="11" id="KW-1185">Reference proteome</keyword>
<feature type="transmembrane region" description="Helical" evidence="8">
    <location>
        <begin position="420"/>
        <end position="442"/>
    </location>
</feature>
<dbReference type="Pfam" id="PF00909">
    <property type="entry name" value="Ammonium_transp"/>
    <property type="match status" value="1"/>
</dbReference>
<keyword evidence="3" id="KW-0813">Transport</keyword>
<dbReference type="SUPFAM" id="SSF111352">
    <property type="entry name" value="Ammonium transporter"/>
    <property type="match status" value="1"/>
</dbReference>
<evidence type="ECO:0000256" key="2">
    <source>
        <dbReference type="ARBA" id="ARBA00005887"/>
    </source>
</evidence>
<comment type="similarity">
    <text evidence="2">Belongs to the ammonia transporter channel (TC 1.A.11.2) family.</text>
</comment>
<evidence type="ECO:0000256" key="1">
    <source>
        <dbReference type="ARBA" id="ARBA00004141"/>
    </source>
</evidence>
<organism evidence="10 11">
    <name type="scientific">Chrysophaeum taylorii</name>
    <dbReference type="NCBI Taxonomy" id="2483200"/>
    <lineage>
        <taxon>Eukaryota</taxon>
        <taxon>Sar</taxon>
        <taxon>Stramenopiles</taxon>
        <taxon>Ochrophyta</taxon>
        <taxon>Pelagophyceae</taxon>
        <taxon>Pelagomonadales</taxon>
        <taxon>Pelagomonadaceae</taxon>
        <taxon>Chrysophaeum</taxon>
    </lineage>
</organism>
<evidence type="ECO:0000256" key="5">
    <source>
        <dbReference type="ARBA" id="ARBA00022989"/>
    </source>
</evidence>
<accession>A0AAD7UH67</accession>
<dbReference type="GO" id="GO:0097272">
    <property type="term" value="P:ammonium homeostasis"/>
    <property type="evidence" value="ECO:0007669"/>
    <property type="project" value="TreeGrafter"/>
</dbReference>
<keyword evidence="7" id="KW-0924">Ammonia transport</keyword>
<feature type="transmembrane region" description="Helical" evidence="8">
    <location>
        <begin position="52"/>
        <end position="74"/>
    </location>
</feature>
<dbReference type="InterPro" id="IPR029020">
    <property type="entry name" value="Ammonium/urea_transptr"/>
</dbReference>
<feature type="transmembrane region" description="Helical" evidence="8">
    <location>
        <begin position="319"/>
        <end position="352"/>
    </location>
</feature>
<evidence type="ECO:0000256" key="6">
    <source>
        <dbReference type="ARBA" id="ARBA00023136"/>
    </source>
</evidence>
<evidence type="ECO:0000259" key="9">
    <source>
        <dbReference type="Pfam" id="PF00909"/>
    </source>
</evidence>
<keyword evidence="5 8" id="KW-1133">Transmembrane helix</keyword>
<dbReference type="GO" id="GO:0005886">
    <property type="term" value="C:plasma membrane"/>
    <property type="evidence" value="ECO:0007669"/>
    <property type="project" value="TreeGrafter"/>
</dbReference>
<gene>
    <name evidence="10" type="ORF">CTAYLR_002486</name>
</gene>
<feature type="transmembrane region" description="Helical" evidence="8">
    <location>
        <begin position="124"/>
        <end position="142"/>
    </location>
</feature>
<evidence type="ECO:0000313" key="10">
    <source>
        <dbReference type="EMBL" id="KAJ8604323.1"/>
    </source>
</evidence>
<proteinExistence type="inferred from homology"/>
<reference evidence="10" key="1">
    <citation type="submission" date="2023-01" db="EMBL/GenBank/DDBJ databases">
        <title>Metagenome sequencing of chrysophaentin producing Chrysophaeum taylorii.</title>
        <authorList>
            <person name="Davison J."/>
            <person name="Bewley C."/>
        </authorList>
    </citation>
    <scope>NUCLEOTIDE SEQUENCE</scope>
    <source>
        <strain evidence="10">NIES-1699</strain>
    </source>
</reference>
<name>A0AAD7UH67_9STRA</name>
<dbReference type="Gene3D" id="1.10.3430.10">
    <property type="entry name" value="Ammonium transporter AmtB like domains"/>
    <property type="match status" value="1"/>
</dbReference>
<sequence>MADQDEASTYLTVEDGDAFWLIFGTVLVFFMQAGFAMMEAGSVDTDRIGRVLLKNIFDTSIAAIMWWLCGFAFANGTDAFKRTGLNGFIGGSGFMYENEGSGEDASPLTGTSFGKTYNKALWQFQWAFAGVAATIVSGAVGGRCTLEAYLAYTTLLSGIVYPVIVHMTWDEDGFFSTHREGRLLLGCGVVDFAGSGVVHLTGGCAALCVLPCLSSRRGRFATTDEEARDFVEPHSLGIVFRALGAFILWFGWFGFNGVSTITLAHNAGLAAHAMMNTTLAATASCCLTAAISNIHKARGRVDVALSSDIDDTNYPVNGIIAGLVAITAGCAVVTHWGALCVGALAAGCYYGSSRLLISCGIDDVVDAIPIHASCGTLGVVATAFFATEYYYKLAVDPDPARAKRCRGVFYGGNGASLVAALAYILTIVAWVVATIGFAFSILHKCLKLVDWDRYAEKVSRFRCCLIRPKSRADLW</sequence>
<evidence type="ECO:0000256" key="7">
    <source>
        <dbReference type="ARBA" id="ARBA00023177"/>
    </source>
</evidence>
<comment type="caution">
    <text evidence="10">The sequence shown here is derived from an EMBL/GenBank/DDBJ whole genome shotgun (WGS) entry which is preliminary data.</text>
</comment>
<feature type="transmembrane region" description="Helical" evidence="8">
    <location>
        <begin position="189"/>
        <end position="213"/>
    </location>
</feature>
<feature type="transmembrane region" description="Helical" evidence="8">
    <location>
        <begin position="234"/>
        <end position="255"/>
    </location>
</feature>
<evidence type="ECO:0000256" key="4">
    <source>
        <dbReference type="ARBA" id="ARBA00022692"/>
    </source>
</evidence>
<feature type="domain" description="Ammonium transporter AmtB-like" evidence="9">
    <location>
        <begin position="20"/>
        <end position="448"/>
    </location>
</feature>
<keyword evidence="4 8" id="KW-0812">Transmembrane</keyword>
<feature type="transmembrane region" description="Helical" evidence="8">
    <location>
        <begin position="18"/>
        <end position="40"/>
    </location>
</feature>
<dbReference type="AlphaFoldDB" id="A0AAD7UH67"/>
<comment type="subcellular location">
    <subcellularLocation>
        <location evidence="1">Membrane</location>
        <topology evidence="1">Multi-pass membrane protein</topology>
    </subcellularLocation>
</comment>
<dbReference type="GO" id="GO:0008519">
    <property type="term" value="F:ammonium channel activity"/>
    <property type="evidence" value="ECO:0007669"/>
    <property type="project" value="InterPro"/>
</dbReference>
<dbReference type="PANTHER" id="PTHR11730">
    <property type="entry name" value="AMMONIUM TRANSPORTER"/>
    <property type="match status" value="1"/>
</dbReference>